<sequence>MLQMISMTVVRFFWFYNQASIGEFIKFYIKAGKEDIRNGLAFGQKLNMNESVRELAEWVAGWKWKFTACSIFKVDRNLILGVTGNHDFEL</sequence>
<gene>
    <name evidence="1" type="ORF">AFUS01_LOCUS36735</name>
</gene>
<proteinExistence type="predicted"/>
<reference evidence="1" key="1">
    <citation type="submission" date="2021-06" db="EMBL/GenBank/DDBJ databases">
        <authorList>
            <person name="Hodson N. C."/>
            <person name="Mongue J. A."/>
            <person name="Jaron S. K."/>
        </authorList>
    </citation>
    <scope>NUCLEOTIDE SEQUENCE</scope>
</reference>
<accession>A0A8J2PMM5</accession>
<comment type="caution">
    <text evidence="1">The sequence shown here is derived from an EMBL/GenBank/DDBJ whole genome shotgun (WGS) entry which is preliminary data.</text>
</comment>
<dbReference type="EMBL" id="CAJVCH010540788">
    <property type="protein sequence ID" value="CAG7826693.1"/>
    <property type="molecule type" value="Genomic_DNA"/>
</dbReference>
<dbReference type="Proteomes" id="UP000708208">
    <property type="component" value="Unassembled WGS sequence"/>
</dbReference>
<name>A0A8J2PMM5_9HEXA</name>
<evidence type="ECO:0000313" key="1">
    <source>
        <dbReference type="EMBL" id="CAG7826693.1"/>
    </source>
</evidence>
<evidence type="ECO:0000313" key="2">
    <source>
        <dbReference type="Proteomes" id="UP000708208"/>
    </source>
</evidence>
<organism evidence="1 2">
    <name type="scientific">Allacma fusca</name>
    <dbReference type="NCBI Taxonomy" id="39272"/>
    <lineage>
        <taxon>Eukaryota</taxon>
        <taxon>Metazoa</taxon>
        <taxon>Ecdysozoa</taxon>
        <taxon>Arthropoda</taxon>
        <taxon>Hexapoda</taxon>
        <taxon>Collembola</taxon>
        <taxon>Symphypleona</taxon>
        <taxon>Sminthuridae</taxon>
        <taxon>Allacma</taxon>
    </lineage>
</organism>
<protein>
    <submittedName>
        <fullName evidence="1">Uncharacterized protein</fullName>
    </submittedName>
</protein>
<keyword evidence="2" id="KW-1185">Reference proteome</keyword>
<dbReference type="AlphaFoldDB" id="A0A8J2PMM5"/>